<feature type="transmembrane region" description="Helical" evidence="1">
    <location>
        <begin position="315"/>
        <end position="333"/>
    </location>
</feature>
<keyword evidence="1" id="KW-0472">Membrane</keyword>
<accession>A0A917A5D4</accession>
<dbReference type="AlphaFoldDB" id="A0A917A5D4"/>
<comment type="caution">
    <text evidence="2">The sequence shown here is derived from an EMBL/GenBank/DDBJ whole genome shotgun (WGS) entry which is preliminary data.</text>
</comment>
<keyword evidence="1" id="KW-1133">Transmembrane helix</keyword>
<reference evidence="2" key="1">
    <citation type="journal article" date="2014" name="Int. J. Syst. Evol. Microbiol.">
        <title>Complete genome sequence of Corynebacterium casei LMG S-19264T (=DSM 44701T), isolated from a smear-ripened cheese.</title>
        <authorList>
            <consortium name="US DOE Joint Genome Institute (JGI-PGF)"/>
            <person name="Walter F."/>
            <person name="Albersmeier A."/>
            <person name="Kalinowski J."/>
            <person name="Ruckert C."/>
        </authorList>
    </citation>
    <scope>NUCLEOTIDE SEQUENCE</scope>
    <source>
        <strain evidence="2">CGMCC 1.15367</strain>
    </source>
</reference>
<proteinExistence type="predicted"/>
<feature type="transmembrane region" description="Helical" evidence="1">
    <location>
        <begin position="102"/>
        <end position="120"/>
    </location>
</feature>
<feature type="transmembrane region" description="Helical" evidence="1">
    <location>
        <begin position="215"/>
        <end position="234"/>
    </location>
</feature>
<feature type="transmembrane region" description="Helical" evidence="1">
    <location>
        <begin position="78"/>
        <end position="96"/>
    </location>
</feature>
<evidence type="ECO:0000313" key="3">
    <source>
        <dbReference type="Proteomes" id="UP000644699"/>
    </source>
</evidence>
<dbReference type="RefSeq" id="WP_188913418.1">
    <property type="nucleotide sequence ID" value="NZ_BMIQ01000014.1"/>
</dbReference>
<organism evidence="2 3">
    <name type="scientific">Aureimonas endophytica</name>
    <dbReference type="NCBI Taxonomy" id="2027858"/>
    <lineage>
        <taxon>Bacteria</taxon>
        <taxon>Pseudomonadati</taxon>
        <taxon>Pseudomonadota</taxon>
        <taxon>Alphaproteobacteria</taxon>
        <taxon>Hyphomicrobiales</taxon>
        <taxon>Aurantimonadaceae</taxon>
        <taxon>Aureimonas</taxon>
    </lineage>
</organism>
<keyword evidence="1" id="KW-0812">Transmembrane</keyword>
<dbReference type="Proteomes" id="UP000644699">
    <property type="component" value="Unassembled WGS sequence"/>
</dbReference>
<evidence type="ECO:0000256" key="1">
    <source>
        <dbReference type="SAM" id="Phobius"/>
    </source>
</evidence>
<evidence type="ECO:0008006" key="4">
    <source>
        <dbReference type="Google" id="ProtNLM"/>
    </source>
</evidence>
<sequence length="547" mass="59923">MFVYLAGELRGLLAWHVLPAFVFGIPRSLIDHGMTLLYETPGHVGWDGQFYYYIANDLKLSPDTIPHIDALTYRYQRIGLALTANLVAMLTLHSWVTPLTYWGTNVLLVAGGTFALASILKKLSLPAPLALLWSLGAGVQVTVLNGLPDAAADAFFLMALSCLMNDRRVAYALAATMAILSREAFAVAAGGLFLLEIVRLWSDQSATKRLWVSRLAVMALPGVVLVAWQLSIYFRFGHFPSQEPGVAGGLVNLPFSGWWQTVSGTFFGNHIFFGSHVPWTEYWLEPLHGVLLVFAIIACVALLRSRSASMAQKQIAVALLPFALLSTTLGPVVTGHWSGYLKATTILILPLIAFSAERSLRVKLTCTLALAVYTVIQQGALWERIAPDAPASAGQFGSTESVVNKPGKDFPAVLACLGDYRSQLSLRGIENFDQRPVFRLLLGRPLRYRLDVDVTNITDKPWQYAQGVGAVALIGRWVRPGTNEEIGQSRRAIIGNDLKPGETRRLSLVVDIPPYAKSSDFVITLIQDGCAWFSDAQDPGVIRMKLQ</sequence>
<feature type="transmembrane region" description="Helical" evidence="1">
    <location>
        <begin position="282"/>
        <end position="303"/>
    </location>
</feature>
<gene>
    <name evidence="2" type="ORF">GCM10011390_49790</name>
</gene>
<keyword evidence="3" id="KW-1185">Reference proteome</keyword>
<dbReference type="EMBL" id="BMIQ01000014">
    <property type="protein sequence ID" value="GGE24414.1"/>
    <property type="molecule type" value="Genomic_DNA"/>
</dbReference>
<reference evidence="2" key="2">
    <citation type="submission" date="2020-09" db="EMBL/GenBank/DDBJ databases">
        <authorList>
            <person name="Sun Q."/>
            <person name="Zhou Y."/>
        </authorList>
    </citation>
    <scope>NUCLEOTIDE SEQUENCE</scope>
    <source>
        <strain evidence="2">CGMCC 1.15367</strain>
    </source>
</reference>
<name>A0A917A5D4_9HYPH</name>
<protein>
    <recommendedName>
        <fullName evidence="4">Dolichyl-phosphate-mannose-protein mannosyltransferase</fullName>
    </recommendedName>
</protein>
<evidence type="ECO:0000313" key="2">
    <source>
        <dbReference type="EMBL" id="GGE24414.1"/>
    </source>
</evidence>
<feature type="transmembrane region" description="Helical" evidence="1">
    <location>
        <begin position="127"/>
        <end position="148"/>
    </location>
</feature>
<feature type="transmembrane region" description="Helical" evidence="1">
    <location>
        <begin position="168"/>
        <end position="195"/>
    </location>
</feature>